<dbReference type="EnsemblPlants" id="OBART01G08700.1">
    <property type="protein sequence ID" value="OBART01G08700.1"/>
    <property type="gene ID" value="OBART01G08700"/>
</dbReference>
<protein>
    <submittedName>
        <fullName evidence="2">Uncharacterized protein</fullName>
    </submittedName>
</protein>
<dbReference type="Gene3D" id="3.30.1490.10">
    <property type="match status" value="1"/>
</dbReference>
<feature type="region of interest" description="Disordered" evidence="1">
    <location>
        <begin position="42"/>
        <end position="68"/>
    </location>
</feature>
<dbReference type="AlphaFoldDB" id="A0A0D3ELJ2"/>
<evidence type="ECO:0000256" key="1">
    <source>
        <dbReference type="SAM" id="MobiDB-lite"/>
    </source>
</evidence>
<reference evidence="2" key="2">
    <citation type="submission" date="2015-03" db="UniProtKB">
        <authorList>
            <consortium name="EnsemblPlants"/>
        </authorList>
    </citation>
    <scope>IDENTIFICATION</scope>
</reference>
<dbReference type="STRING" id="65489.A0A0D3ELJ2"/>
<accession>A0A0D3ELJ2</accession>
<dbReference type="Gramene" id="OBART01G08700.1">
    <property type="protein sequence ID" value="OBART01G08700.1"/>
    <property type="gene ID" value="OBART01G08700"/>
</dbReference>
<sequence>MDSRTAHLNPRLVFCASGGGAAGGERSYSEQMGRRVLNNARRTTAKAAHLRRPQDISEGNRTIQNSDASNTAGLMDYFVITTPNFVLDHEETISQNVGGQQWKKCKNLFTNPKSLSRPQGTK</sequence>
<feature type="compositionally biased region" description="Polar residues" evidence="1">
    <location>
        <begin position="57"/>
        <end position="68"/>
    </location>
</feature>
<reference evidence="2" key="1">
    <citation type="journal article" date="2009" name="Rice">
        <title>De Novo Next Generation Sequencing of Plant Genomes.</title>
        <authorList>
            <person name="Rounsley S."/>
            <person name="Marri P.R."/>
            <person name="Yu Y."/>
            <person name="He R."/>
            <person name="Sisneros N."/>
            <person name="Goicoechea J.L."/>
            <person name="Lee S.J."/>
            <person name="Angelova A."/>
            <person name="Kudrna D."/>
            <person name="Luo M."/>
            <person name="Affourtit J."/>
            <person name="Desany B."/>
            <person name="Knight J."/>
            <person name="Niazi F."/>
            <person name="Egholm M."/>
            <person name="Wing R.A."/>
        </authorList>
    </citation>
    <scope>NUCLEOTIDE SEQUENCE [LARGE SCALE GENOMIC DNA]</scope>
    <source>
        <strain evidence="2">cv. IRGC 105608</strain>
    </source>
</reference>
<evidence type="ECO:0000313" key="2">
    <source>
        <dbReference type="EnsemblPlants" id="OBART01G08700.1"/>
    </source>
</evidence>
<evidence type="ECO:0000313" key="3">
    <source>
        <dbReference type="Proteomes" id="UP000026960"/>
    </source>
</evidence>
<dbReference type="PaxDb" id="65489-OBART01G08700.1"/>
<organism evidence="2">
    <name type="scientific">Oryza barthii</name>
    <dbReference type="NCBI Taxonomy" id="65489"/>
    <lineage>
        <taxon>Eukaryota</taxon>
        <taxon>Viridiplantae</taxon>
        <taxon>Streptophyta</taxon>
        <taxon>Embryophyta</taxon>
        <taxon>Tracheophyta</taxon>
        <taxon>Spermatophyta</taxon>
        <taxon>Magnoliopsida</taxon>
        <taxon>Liliopsida</taxon>
        <taxon>Poales</taxon>
        <taxon>Poaceae</taxon>
        <taxon>BOP clade</taxon>
        <taxon>Oryzoideae</taxon>
        <taxon>Oryzeae</taxon>
        <taxon>Oryzinae</taxon>
        <taxon>Oryza</taxon>
    </lineage>
</organism>
<keyword evidence="3" id="KW-1185">Reference proteome</keyword>
<proteinExistence type="predicted"/>
<name>A0A0D3ELJ2_9ORYZ</name>
<dbReference type="Proteomes" id="UP000026960">
    <property type="component" value="Chromosome 1"/>
</dbReference>
<dbReference type="HOGENOM" id="CLU_2030253_0_0_1"/>